<comment type="subcellular location">
    <subcellularLocation>
        <location evidence="1">Membrane</location>
        <topology evidence="1">Multi-pass membrane protein</topology>
    </subcellularLocation>
</comment>
<feature type="transmembrane region" description="Helical" evidence="7">
    <location>
        <begin position="129"/>
        <end position="146"/>
    </location>
</feature>
<evidence type="ECO:0000256" key="3">
    <source>
        <dbReference type="ARBA" id="ARBA00022475"/>
    </source>
</evidence>
<evidence type="ECO:0000256" key="1">
    <source>
        <dbReference type="ARBA" id="ARBA00004141"/>
    </source>
</evidence>
<name>A0A4V3URX1_9GAMM</name>
<feature type="transmembrane region" description="Helical" evidence="7">
    <location>
        <begin position="158"/>
        <end position="177"/>
    </location>
</feature>
<organism evidence="8 9">
    <name type="scientific">Panacagrimonas perspica</name>
    <dbReference type="NCBI Taxonomy" id="381431"/>
    <lineage>
        <taxon>Bacteria</taxon>
        <taxon>Pseudomonadati</taxon>
        <taxon>Pseudomonadota</taxon>
        <taxon>Gammaproteobacteria</taxon>
        <taxon>Nevskiales</taxon>
        <taxon>Nevskiaceae</taxon>
        <taxon>Panacagrimonas</taxon>
    </lineage>
</organism>
<keyword evidence="4 7" id="KW-0812">Transmembrane</keyword>
<evidence type="ECO:0000256" key="4">
    <source>
        <dbReference type="ARBA" id="ARBA00022692"/>
    </source>
</evidence>
<evidence type="ECO:0000256" key="5">
    <source>
        <dbReference type="ARBA" id="ARBA00022989"/>
    </source>
</evidence>
<dbReference type="EMBL" id="SOBT01000012">
    <property type="protein sequence ID" value="TDU24145.1"/>
    <property type="molecule type" value="Genomic_DNA"/>
</dbReference>
<evidence type="ECO:0000256" key="7">
    <source>
        <dbReference type="SAM" id="Phobius"/>
    </source>
</evidence>
<feature type="transmembrane region" description="Helical" evidence="7">
    <location>
        <begin position="228"/>
        <end position="256"/>
    </location>
</feature>
<gene>
    <name evidence="8" type="ORF">DFR24_4408</name>
</gene>
<evidence type="ECO:0000313" key="8">
    <source>
        <dbReference type="EMBL" id="TDU24145.1"/>
    </source>
</evidence>
<dbReference type="PANTHER" id="PTHR36838:SF1">
    <property type="entry name" value="SLR1864 PROTEIN"/>
    <property type="match status" value="1"/>
</dbReference>
<keyword evidence="2" id="KW-0813">Transport</keyword>
<evidence type="ECO:0008006" key="10">
    <source>
        <dbReference type="Google" id="ProtNLM"/>
    </source>
</evidence>
<dbReference type="Pfam" id="PF03547">
    <property type="entry name" value="Mem_trans"/>
    <property type="match status" value="1"/>
</dbReference>
<proteinExistence type="predicted"/>
<keyword evidence="3" id="KW-1003">Cell membrane</keyword>
<keyword evidence="9" id="KW-1185">Reference proteome</keyword>
<feature type="transmembrane region" description="Helical" evidence="7">
    <location>
        <begin position="197"/>
        <end position="216"/>
    </location>
</feature>
<dbReference type="PANTHER" id="PTHR36838">
    <property type="entry name" value="AUXIN EFFLUX CARRIER FAMILY PROTEIN"/>
    <property type="match status" value="1"/>
</dbReference>
<keyword evidence="5 7" id="KW-1133">Transmembrane helix</keyword>
<comment type="caution">
    <text evidence="8">The sequence shown here is derived from an EMBL/GenBank/DDBJ whole genome shotgun (WGS) entry which is preliminary data.</text>
</comment>
<evidence type="ECO:0000313" key="9">
    <source>
        <dbReference type="Proteomes" id="UP000295341"/>
    </source>
</evidence>
<dbReference type="InterPro" id="IPR004776">
    <property type="entry name" value="Mem_transp_PIN-like"/>
</dbReference>
<dbReference type="GO" id="GO:0055085">
    <property type="term" value="P:transmembrane transport"/>
    <property type="evidence" value="ECO:0007669"/>
    <property type="project" value="InterPro"/>
</dbReference>
<evidence type="ECO:0000256" key="6">
    <source>
        <dbReference type="ARBA" id="ARBA00023136"/>
    </source>
</evidence>
<evidence type="ECO:0000256" key="2">
    <source>
        <dbReference type="ARBA" id="ARBA00022448"/>
    </source>
</evidence>
<dbReference type="GO" id="GO:0016020">
    <property type="term" value="C:membrane"/>
    <property type="evidence" value="ECO:0007669"/>
    <property type="project" value="UniProtKB-SubCell"/>
</dbReference>
<protein>
    <recommendedName>
        <fullName evidence="10">Transporter</fullName>
    </recommendedName>
</protein>
<feature type="transmembrane region" description="Helical" evidence="7">
    <location>
        <begin position="276"/>
        <end position="298"/>
    </location>
</feature>
<dbReference type="OrthoDB" id="9786183at2"/>
<accession>A0A4V3URX1</accession>
<feature type="transmembrane region" description="Helical" evidence="7">
    <location>
        <begin position="89"/>
        <end position="109"/>
    </location>
</feature>
<dbReference type="RefSeq" id="WP_133883569.1">
    <property type="nucleotide sequence ID" value="NZ_MWIN01000003.1"/>
</dbReference>
<sequence>MSAFLLLVTCPALGWLFARRGWMPAGTHAVINAWLLRVAFPALVLEQIPRLQWDATLLFAAATPWIVILGAATLIPLVGRRLGWSRASIGALVLTCGLGNTAFIGLPMIQALAGPQALGPALLSDQLGSFLALSTMGVILAGLYAGDRIEPRELLRRLMRFPPFIALALALLVRQLFGGWPEPVSFVLHRLGDTLTPLALFSVGLVFRFGALRGRVQLVAAGLVWKLVLAPLAAVALALVAGVGGLPMTVGVLQAAQGPMITAGILAQEHRLDPELVTLTVGLGILFSFVTAPLWYLAIR</sequence>
<keyword evidence="6 7" id="KW-0472">Membrane</keyword>
<reference evidence="8 9" key="1">
    <citation type="submission" date="2019-03" db="EMBL/GenBank/DDBJ databases">
        <title>Genomic Encyclopedia of Type Strains, Phase IV (KMG-IV): sequencing the most valuable type-strain genomes for metagenomic binning, comparative biology and taxonomic classification.</title>
        <authorList>
            <person name="Goeker M."/>
        </authorList>
    </citation>
    <scope>NUCLEOTIDE SEQUENCE [LARGE SCALE GENOMIC DNA]</scope>
    <source>
        <strain evidence="8 9">DSM 26377</strain>
    </source>
</reference>
<dbReference type="AlphaFoldDB" id="A0A4V3URX1"/>
<feature type="transmembrane region" description="Helical" evidence="7">
    <location>
        <begin position="53"/>
        <end position="77"/>
    </location>
</feature>
<dbReference type="Proteomes" id="UP000295341">
    <property type="component" value="Unassembled WGS sequence"/>
</dbReference>